<dbReference type="AlphaFoldDB" id="A0A0E9X4E4"/>
<evidence type="ECO:0000256" key="1">
    <source>
        <dbReference type="SAM" id="Phobius"/>
    </source>
</evidence>
<sequence length="72" mass="8338">MVYFQSQHETNRKKRKVFKESLLSLPVMHCLCVFTLFTVVMKSWVFFTPGPLHINYLNVSSPCTLSTVAEVQ</sequence>
<name>A0A0E9X4E4_ANGAN</name>
<protein>
    <submittedName>
        <fullName evidence="2">Uncharacterized protein</fullName>
    </submittedName>
</protein>
<organism evidence="2">
    <name type="scientific">Anguilla anguilla</name>
    <name type="common">European freshwater eel</name>
    <name type="synonym">Muraena anguilla</name>
    <dbReference type="NCBI Taxonomy" id="7936"/>
    <lineage>
        <taxon>Eukaryota</taxon>
        <taxon>Metazoa</taxon>
        <taxon>Chordata</taxon>
        <taxon>Craniata</taxon>
        <taxon>Vertebrata</taxon>
        <taxon>Euteleostomi</taxon>
        <taxon>Actinopterygii</taxon>
        <taxon>Neopterygii</taxon>
        <taxon>Teleostei</taxon>
        <taxon>Anguilliformes</taxon>
        <taxon>Anguillidae</taxon>
        <taxon>Anguilla</taxon>
    </lineage>
</organism>
<feature type="transmembrane region" description="Helical" evidence="1">
    <location>
        <begin position="21"/>
        <end position="47"/>
    </location>
</feature>
<dbReference type="EMBL" id="GBXM01011256">
    <property type="protein sequence ID" value="JAH97321.1"/>
    <property type="molecule type" value="Transcribed_RNA"/>
</dbReference>
<accession>A0A0E9X4E4</accession>
<evidence type="ECO:0000313" key="2">
    <source>
        <dbReference type="EMBL" id="JAH97321.1"/>
    </source>
</evidence>
<proteinExistence type="predicted"/>
<keyword evidence="1" id="KW-0472">Membrane</keyword>
<reference evidence="2" key="2">
    <citation type="journal article" date="2015" name="Fish Shellfish Immunol.">
        <title>Early steps in the European eel (Anguilla anguilla)-Vibrio vulnificus interaction in the gills: Role of the RtxA13 toxin.</title>
        <authorList>
            <person name="Callol A."/>
            <person name="Pajuelo D."/>
            <person name="Ebbesson L."/>
            <person name="Teles M."/>
            <person name="MacKenzie S."/>
            <person name="Amaro C."/>
        </authorList>
    </citation>
    <scope>NUCLEOTIDE SEQUENCE</scope>
</reference>
<reference evidence="2" key="1">
    <citation type="submission" date="2014-11" db="EMBL/GenBank/DDBJ databases">
        <authorList>
            <person name="Amaro Gonzalez C."/>
        </authorList>
    </citation>
    <scope>NUCLEOTIDE SEQUENCE</scope>
</reference>
<keyword evidence="1" id="KW-0812">Transmembrane</keyword>
<keyword evidence="1" id="KW-1133">Transmembrane helix</keyword>